<organism evidence="1">
    <name type="scientific">marine sediment metagenome</name>
    <dbReference type="NCBI Taxonomy" id="412755"/>
    <lineage>
        <taxon>unclassified sequences</taxon>
        <taxon>metagenomes</taxon>
        <taxon>ecological metagenomes</taxon>
    </lineage>
</organism>
<dbReference type="EMBL" id="LAZR01007531">
    <property type="protein sequence ID" value="KKM84657.1"/>
    <property type="molecule type" value="Genomic_DNA"/>
</dbReference>
<reference evidence="1" key="1">
    <citation type="journal article" date="2015" name="Nature">
        <title>Complex archaea that bridge the gap between prokaryotes and eukaryotes.</title>
        <authorList>
            <person name="Spang A."/>
            <person name="Saw J.H."/>
            <person name="Jorgensen S.L."/>
            <person name="Zaremba-Niedzwiedzka K."/>
            <person name="Martijn J."/>
            <person name="Lind A.E."/>
            <person name="van Eijk R."/>
            <person name="Schleper C."/>
            <person name="Guy L."/>
            <person name="Ettema T.J."/>
        </authorList>
    </citation>
    <scope>NUCLEOTIDE SEQUENCE</scope>
</reference>
<proteinExistence type="predicted"/>
<protein>
    <submittedName>
        <fullName evidence="1">Uncharacterized protein</fullName>
    </submittedName>
</protein>
<comment type="caution">
    <text evidence="1">The sequence shown here is derived from an EMBL/GenBank/DDBJ whole genome shotgun (WGS) entry which is preliminary data.</text>
</comment>
<name>A0A0F9NTL8_9ZZZZ</name>
<accession>A0A0F9NTL8</accession>
<evidence type="ECO:0000313" key="1">
    <source>
        <dbReference type="EMBL" id="KKM84657.1"/>
    </source>
</evidence>
<dbReference type="AlphaFoldDB" id="A0A0F9NTL8"/>
<gene>
    <name evidence="1" type="ORF">LCGC14_1296940</name>
</gene>
<sequence>MRIALCLCGLAGGKTDKIFGGQMWDGKTGLVYPVSDYRLGHQHYQEHILAHNDVDVFIHTWNPELQADLEKTYKPKGGIYEEQIMFDKAMRGGHSGDPSYPDGIVSKKHITISKWYSIQKCIELKKRHEQENDFTYDCVMVSRFDLAWLVDVRFDQFDMQYFYASNWCVMKLPNGLGLRHENWYHEGWHKNDKAELAQLQHTHTGYPNTPHYKALADYWFFSNSTAMDQFGTLHDNIRQYLGRIPPSNHELAYYHLKESGLLDKLRFTFHIHDDCHLTRHVYTDWRDKK</sequence>